<comment type="caution">
    <text evidence="2">The sequence shown here is derived from an EMBL/GenBank/DDBJ whole genome shotgun (WGS) entry which is preliminary data.</text>
</comment>
<sequence>MYAALWRLLPGPTWLKVAQALVLVALLTWALLAWVFPAVEPHLPFDRITVGD</sequence>
<dbReference type="Proteomes" id="UP000589626">
    <property type="component" value="Unassembled WGS sequence"/>
</dbReference>
<dbReference type="EMBL" id="JACHWR010000002">
    <property type="protein sequence ID" value="MBB3043627.1"/>
    <property type="molecule type" value="Genomic_DNA"/>
</dbReference>
<keyword evidence="1" id="KW-0812">Transmembrane</keyword>
<feature type="transmembrane region" description="Helical" evidence="1">
    <location>
        <begin position="20"/>
        <end position="39"/>
    </location>
</feature>
<keyword evidence="1" id="KW-0472">Membrane</keyword>
<dbReference type="AlphaFoldDB" id="A0A7W4VXK0"/>
<keyword evidence="3" id="KW-1185">Reference proteome</keyword>
<evidence type="ECO:0000313" key="3">
    <source>
        <dbReference type="Proteomes" id="UP000589626"/>
    </source>
</evidence>
<keyword evidence="1" id="KW-1133">Transmembrane helix</keyword>
<evidence type="ECO:0000313" key="2">
    <source>
        <dbReference type="EMBL" id="MBB3043627.1"/>
    </source>
</evidence>
<reference evidence="2 3" key="1">
    <citation type="submission" date="2020-08" db="EMBL/GenBank/DDBJ databases">
        <title>Sequencing the genomes of 1000 actinobacteria strains.</title>
        <authorList>
            <person name="Klenk H.-P."/>
        </authorList>
    </citation>
    <scope>NUCLEOTIDE SEQUENCE [LARGE SCALE GENOMIC DNA]</scope>
    <source>
        <strain evidence="2 3">DSM 105498</strain>
    </source>
</reference>
<name>A0A7W4VXK0_9ACTN</name>
<organism evidence="2 3">
    <name type="scientific">Nocardioides soli</name>
    <dbReference type="NCBI Taxonomy" id="1036020"/>
    <lineage>
        <taxon>Bacteria</taxon>
        <taxon>Bacillati</taxon>
        <taxon>Actinomycetota</taxon>
        <taxon>Actinomycetes</taxon>
        <taxon>Propionibacteriales</taxon>
        <taxon>Nocardioidaceae</taxon>
        <taxon>Nocardioides</taxon>
    </lineage>
</organism>
<accession>A0A7W4VXK0</accession>
<proteinExistence type="predicted"/>
<evidence type="ECO:0000256" key="1">
    <source>
        <dbReference type="SAM" id="Phobius"/>
    </source>
</evidence>
<gene>
    <name evidence="2" type="ORF">FHU40_003445</name>
</gene>
<protein>
    <recommendedName>
        <fullName evidence="4">ABC transporter permease</fullName>
    </recommendedName>
</protein>
<dbReference type="RefSeq" id="WP_183593422.1">
    <property type="nucleotide sequence ID" value="NZ_JACHWR010000002.1"/>
</dbReference>
<evidence type="ECO:0008006" key="4">
    <source>
        <dbReference type="Google" id="ProtNLM"/>
    </source>
</evidence>